<dbReference type="RefSeq" id="WP_100203035.1">
    <property type="nucleotide sequence ID" value="NZ_PGGW01000058.1"/>
</dbReference>
<feature type="compositionally biased region" description="Basic and acidic residues" evidence="1">
    <location>
        <begin position="184"/>
        <end position="194"/>
    </location>
</feature>
<keyword evidence="3" id="KW-1185">Reference proteome</keyword>
<evidence type="ECO:0000313" key="3">
    <source>
        <dbReference type="Proteomes" id="UP000230407"/>
    </source>
</evidence>
<dbReference type="AlphaFoldDB" id="A0A2M8LX59"/>
<evidence type="ECO:0000256" key="1">
    <source>
        <dbReference type="SAM" id="MobiDB-lite"/>
    </source>
</evidence>
<reference evidence="2 3" key="1">
    <citation type="submission" date="2017-11" db="EMBL/GenBank/DDBJ databases">
        <title>Streptomyces carmine sp. nov., a novel actinomycete isolated from Sophora alopecuroides in Xinjiang, China.</title>
        <authorList>
            <person name="Wang Y."/>
            <person name="Luo X."/>
            <person name="Wan C."/>
            <person name="Zhang L."/>
        </authorList>
    </citation>
    <scope>NUCLEOTIDE SEQUENCE [LARGE SCALE GENOMIC DNA]</scope>
    <source>
        <strain evidence="2 3">TRM SA0054</strain>
    </source>
</reference>
<feature type="region of interest" description="Disordered" evidence="1">
    <location>
        <begin position="151"/>
        <end position="209"/>
    </location>
</feature>
<proteinExistence type="predicted"/>
<dbReference type="EMBL" id="PGGW01000058">
    <property type="protein sequence ID" value="PJE96543.1"/>
    <property type="molecule type" value="Genomic_DNA"/>
</dbReference>
<protein>
    <submittedName>
        <fullName evidence="2">Uncharacterized protein</fullName>
    </submittedName>
</protein>
<comment type="caution">
    <text evidence="2">The sequence shown here is derived from an EMBL/GenBank/DDBJ whole genome shotgun (WGS) entry which is preliminary data.</text>
</comment>
<organism evidence="2 3">
    <name type="scientific">Streptomyces carminius</name>
    <dbReference type="NCBI Taxonomy" id="2665496"/>
    <lineage>
        <taxon>Bacteria</taxon>
        <taxon>Bacillati</taxon>
        <taxon>Actinomycetota</taxon>
        <taxon>Actinomycetes</taxon>
        <taxon>Kitasatosporales</taxon>
        <taxon>Streptomycetaceae</taxon>
        <taxon>Streptomyces</taxon>
    </lineage>
</organism>
<name>A0A2M8LX59_9ACTN</name>
<accession>A0A2M8LX59</accession>
<gene>
    <name evidence="2" type="ORF">CUT44_18860</name>
</gene>
<dbReference type="Proteomes" id="UP000230407">
    <property type="component" value="Unassembled WGS sequence"/>
</dbReference>
<sequence>MSGDGGDADLDIDGDHLDRITRGLRDAIGELKDIGPATGALLGAGFENLSMTGMETGHGRLAREFETFCEDWEWGVRALVQDASDLAARMGLAAGLLWEEEQYLGGTFKVGANALLGNPHLSEEEVTRQSWRELVTPDAPEMGPDALRRAADEAGQTWRDTARGAATEGTGGRLTDWALDEAGADERTRDRMLDEAFGPSPEDGAGGGR</sequence>
<evidence type="ECO:0000313" key="2">
    <source>
        <dbReference type="EMBL" id="PJE96543.1"/>
    </source>
</evidence>